<evidence type="ECO:0000313" key="2">
    <source>
        <dbReference type="EnsemblMetazoa" id="ACUA000829-PA"/>
    </source>
</evidence>
<dbReference type="AlphaFoldDB" id="A0A182LSG2"/>
<protein>
    <submittedName>
        <fullName evidence="2">Uncharacterized protein</fullName>
    </submittedName>
</protein>
<dbReference type="VEuPathDB" id="VectorBase:ACUA000829"/>
<proteinExistence type="predicted"/>
<evidence type="ECO:0000256" key="1">
    <source>
        <dbReference type="SAM" id="MobiDB-lite"/>
    </source>
</evidence>
<reference evidence="3" key="1">
    <citation type="submission" date="2013-09" db="EMBL/GenBank/DDBJ databases">
        <title>The Genome Sequence of Anopheles culicifacies species A.</title>
        <authorList>
            <consortium name="The Broad Institute Genomics Platform"/>
            <person name="Neafsey D.E."/>
            <person name="Besansky N."/>
            <person name="Howell P."/>
            <person name="Walton C."/>
            <person name="Young S.K."/>
            <person name="Zeng Q."/>
            <person name="Gargeya S."/>
            <person name="Fitzgerald M."/>
            <person name="Haas B."/>
            <person name="Abouelleil A."/>
            <person name="Allen A.W."/>
            <person name="Alvarado L."/>
            <person name="Arachchi H.M."/>
            <person name="Berlin A.M."/>
            <person name="Chapman S.B."/>
            <person name="Gainer-Dewar J."/>
            <person name="Goldberg J."/>
            <person name="Griggs A."/>
            <person name="Gujja S."/>
            <person name="Hansen M."/>
            <person name="Howarth C."/>
            <person name="Imamovic A."/>
            <person name="Ireland A."/>
            <person name="Larimer J."/>
            <person name="McCowan C."/>
            <person name="Murphy C."/>
            <person name="Pearson M."/>
            <person name="Poon T.W."/>
            <person name="Priest M."/>
            <person name="Roberts A."/>
            <person name="Saif S."/>
            <person name="Shea T."/>
            <person name="Sisk P."/>
            <person name="Sykes S."/>
            <person name="Wortman J."/>
            <person name="Nusbaum C."/>
            <person name="Birren B."/>
        </authorList>
    </citation>
    <scope>NUCLEOTIDE SEQUENCE [LARGE SCALE GENOMIC DNA]</scope>
    <source>
        <strain evidence="3">A-37</strain>
    </source>
</reference>
<dbReference type="EnsemblMetazoa" id="ACUA000829-RA">
    <property type="protein sequence ID" value="ACUA000829-PA"/>
    <property type="gene ID" value="ACUA000829"/>
</dbReference>
<name>A0A182LSG2_9DIPT</name>
<feature type="region of interest" description="Disordered" evidence="1">
    <location>
        <begin position="39"/>
        <end position="77"/>
    </location>
</feature>
<evidence type="ECO:0000313" key="3">
    <source>
        <dbReference type="Proteomes" id="UP000075883"/>
    </source>
</evidence>
<sequence>MFKIPPKKEQQQLRNLFTDEADLLLISKVQNMPILWNKRHVNSDGFPGTDSRFRSGSNRCHSSSDSEEKESLIPPGTARNRRNQIFQIVDPVIEETRKVKPGKRKKANVSVHTVFYDSDGSGGSDGYDGSDGSDGSRPFRMVPMVPTVPMVPMVPDGSGRWVQSMLQVYQGFHGYHLFNIRELSLVVQRPLSCNVPQFQDHSGCSVP</sequence>
<keyword evidence="3" id="KW-1185">Reference proteome</keyword>
<dbReference type="Proteomes" id="UP000075883">
    <property type="component" value="Unassembled WGS sequence"/>
</dbReference>
<reference evidence="2" key="2">
    <citation type="submission" date="2020-05" db="UniProtKB">
        <authorList>
            <consortium name="EnsemblMetazoa"/>
        </authorList>
    </citation>
    <scope>IDENTIFICATION</scope>
    <source>
        <strain evidence="2">A-37</strain>
    </source>
</reference>
<accession>A0A182LSG2</accession>
<feature type="compositionally biased region" description="Basic and acidic residues" evidence="1">
    <location>
        <begin position="62"/>
        <end position="71"/>
    </location>
</feature>
<organism evidence="2 3">
    <name type="scientific">Anopheles culicifacies</name>
    <dbReference type="NCBI Taxonomy" id="139723"/>
    <lineage>
        <taxon>Eukaryota</taxon>
        <taxon>Metazoa</taxon>
        <taxon>Ecdysozoa</taxon>
        <taxon>Arthropoda</taxon>
        <taxon>Hexapoda</taxon>
        <taxon>Insecta</taxon>
        <taxon>Pterygota</taxon>
        <taxon>Neoptera</taxon>
        <taxon>Endopterygota</taxon>
        <taxon>Diptera</taxon>
        <taxon>Nematocera</taxon>
        <taxon>Culicoidea</taxon>
        <taxon>Culicidae</taxon>
        <taxon>Anophelinae</taxon>
        <taxon>Anopheles</taxon>
        <taxon>culicifacies species complex</taxon>
    </lineage>
</organism>
<dbReference type="EMBL" id="AXCM01014753">
    <property type="status" value="NOT_ANNOTATED_CDS"/>
    <property type="molecule type" value="Genomic_DNA"/>
</dbReference>